<reference evidence="9 10" key="1">
    <citation type="submission" date="2024-05" db="EMBL/GenBank/DDBJ databases">
        <title>Genetic variation in Jamaican populations of the coffee berry borer (Hypothenemus hampei).</title>
        <authorList>
            <person name="Errbii M."/>
            <person name="Myrie A."/>
        </authorList>
    </citation>
    <scope>NUCLEOTIDE SEQUENCE [LARGE SCALE GENOMIC DNA]</scope>
    <source>
        <strain evidence="9">JA-Hopewell-2020-01-JO</strain>
        <tissue evidence="9">Whole body</tissue>
    </source>
</reference>
<evidence type="ECO:0000256" key="8">
    <source>
        <dbReference type="ARBA" id="ARBA00038077"/>
    </source>
</evidence>
<evidence type="ECO:0000256" key="4">
    <source>
        <dbReference type="ARBA" id="ARBA00022946"/>
    </source>
</evidence>
<dbReference type="Pfam" id="PF09803">
    <property type="entry name" value="Pet100"/>
    <property type="match status" value="1"/>
</dbReference>
<dbReference type="PANTHER" id="PTHR33968">
    <property type="entry name" value="PROTEIN PET100 HOMOLOG, MITOCHONDRIAL"/>
    <property type="match status" value="1"/>
</dbReference>
<keyword evidence="10" id="KW-1185">Reference proteome</keyword>
<organism evidence="9 10">
    <name type="scientific">Hypothenemus hampei</name>
    <name type="common">Coffee berry borer</name>
    <dbReference type="NCBI Taxonomy" id="57062"/>
    <lineage>
        <taxon>Eukaryota</taxon>
        <taxon>Metazoa</taxon>
        <taxon>Ecdysozoa</taxon>
        <taxon>Arthropoda</taxon>
        <taxon>Hexapoda</taxon>
        <taxon>Insecta</taxon>
        <taxon>Pterygota</taxon>
        <taxon>Neoptera</taxon>
        <taxon>Endopterygota</taxon>
        <taxon>Coleoptera</taxon>
        <taxon>Polyphaga</taxon>
        <taxon>Cucujiformia</taxon>
        <taxon>Curculionidae</taxon>
        <taxon>Scolytinae</taxon>
        <taxon>Hypothenemus</taxon>
    </lineage>
</organism>
<dbReference type="Proteomes" id="UP001566132">
    <property type="component" value="Unassembled WGS sequence"/>
</dbReference>
<protein>
    <recommendedName>
        <fullName evidence="11">Protein PET100 homolog, mitochondrial</fullName>
    </recommendedName>
</protein>
<name>A0ABD1EBX5_HYPHA</name>
<keyword evidence="3" id="KW-0812">Transmembrane</keyword>
<keyword evidence="6" id="KW-0496">Mitochondrion</keyword>
<comment type="similarity">
    <text evidence="8">Belongs to the PET100 family.</text>
</comment>
<evidence type="ECO:0000256" key="2">
    <source>
        <dbReference type="ARBA" id="ARBA00004325"/>
    </source>
</evidence>
<keyword evidence="7" id="KW-0472">Membrane</keyword>
<proteinExistence type="inferred from homology"/>
<gene>
    <name evidence="9" type="ORF">ABEB36_012647</name>
</gene>
<dbReference type="EMBL" id="JBDJPC010000009">
    <property type="protein sequence ID" value="KAL1492159.1"/>
    <property type="molecule type" value="Genomic_DNA"/>
</dbReference>
<evidence type="ECO:0000256" key="7">
    <source>
        <dbReference type="ARBA" id="ARBA00023136"/>
    </source>
</evidence>
<evidence type="ECO:0008006" key="11">
    <source>
        <dbReference type="Google" id="ProtNLM"/>
    </source>
</evidence>
<comment type="caution">
    <text evidence="9">The sequence shown here is derived from an EMBL/GenBank/DDBJ whole genome shotgun (WGS) entry which is preliminary data.</text>
</comment>
<evidence type="ECO:0000313" key="10">
    <source>
        <dbReference type="Proteomes" id="UP001566132"/>
    </source>
</evidence>
<comment type="subcellular location">
    <subcellularLocation>
        <location evidence="1">Membrane</location>
        <topology evidence="1">Single-pass membrane protein</topology>
    </subcellularLocation>
    <subcellularLocation>
        <location evidence="2">Mitochondrion membrane</location>
    </subcellularLocation>
</comment>
<keyword evidence="4" id="KW-0809">Transit peptide</keyword>
<evidence type="ECO:0000256" key="5">
    <source>
        <dbReference type="ARBA" id="ARBA00022989"/>
    </source>
</evidence>
<dbReference type="PANTHER" id="PTHR33968:SF1">
    <property type="entry name" value="PROTEIN PET100 HOMOLOG, MITOCHONDRIAL"/>
    <property type="match status" value="1"/>
</dbReference>
<evidence type="ECO:0000313" key="9">
    <source>
        <dbReference type="EMBL" id="KAL1492159.1"/>
    </source>
</evidence>
<keyword evidence="5" id="KW-1133">Transmembrane helix</keyword>
<accession>A0ABD1EBX5</accession>
<dbReference type="InterPro" id="IPR018625">
    <property type="entry name" value="Pet100"/>
</dbReference>
<dbReference type="AlphaFoldDB" id="A0ABD1EBX5"/>
<sequence length="73" mass="8964">MGNWQLEIAKMTIYMTFPVGMFYYFNQTSLFENWVIKTKRELFPPENQELRKKFEESFRISREKHAVSFDEET</sequence>
<evidence type="ECO:0000256" key="3">
    <source>
        <dbReference type="ARBA" id="ARBA00022692"/>
    </source>
</evidence>
<evidence type="ECO:0000256" key="1">
    <source>
        <dbReference type="ARBA" id="ARBA00004167"/>
    </source>
</evidence>
<dbReference type="GO" id="GO:0031966">
    <property type="term" value="C:mitochondrial membrane"/>
    <property type="evidence" value="ECO:0007669"/>
    <property type="project" value="UniProtKB-SubCell"/>
</dbReference>
<evidence type="ECO:0000256" key="6">
    <source>
        <dbReference type="ARBA" id="ARBA00023128"/>
    </source>
</evidence>